<feature type="transmembrane region" description="Helical" evidence="1">
    <location>
        <begin position="463"/>
        <end position="478"/>
    </location>
</feature>
<feature type="transmembrane region" description="Helical" evidence="1">
    <location>
        <begin position="104"/>
        <end position="121"/>
    </location>
</feature>
<feature type="transmembrane region" description="Helical" evidence="1">
    <location>
        <begin position="66"/>
        <end position="83"/>
    </location>
</feature>
<reference evidence="3" key="1">
    <citation type="journal article" date="2019" name="Int. J. Syst. Evol. Microbiol.">
        <title>The Global Catalogue of Microorganisms (GCM) 10K type strain sequencing project: providing services to taxonomists for standard genome sequencing and annotation.</title>
        <authorList>
            <consortium name="The Broad Institute Genomics Platform"/>
            <consortium name="The Broad Institute Genome Sequencing Center for Infectious Disease"/>
            <person name="Wu L."/>
            <person name="Ma J."/>
        </authorList>
    </citation>
    <scope>NUCLEOTIDE SEQUENCE [LARGE SCALE GENOMIC DNA]</scope>
    <source>
        <strain evidence="3">KACC 12602</strain>
    </source>
</reference>
<dbReference type="RefSeq" id="WP_378018285.1">
    <property type="nucleotide sequence ID" value="NZ_JBHSKT010000010.1"/>
</dbReference>
<dbReference type="Proteomes" id="UP001596161">
    <property type="component" value="Unassembled WGS sequence"/>
</dbReference>
<feature type="transmembrane region" description="Helical" evidence="1">
    <location>
        <begin position="281"/>
        <end position="313"/>
    </location>
</feature>
<feature type="transmembrane region" description="Helical" evidence="1">
    <location>
        <begin position="377"/>
        <end position="396"/>
    </location>
</feature>
<accession>A0ABW0EDE3</accession>
<keyword evidence="3" id="KW-1185">Reference proteome</keyword>
<evidence type="ECO:0000256" key="1">
    <source>
        <dbReference type="SAM" id="Phobius"/>
    </source>
</evidence>
<feature type="transmembrane region" description="Helical" evidence="1">
    <location>
        <begin position="40"/>
        <end position="60"/>
    </location>
</feature>
<dbReference type="EMBL" id="JBHSKT010000010">
    <property type="protein sequence ID" value="MFC5271927.1"/>
    <property type="molecule type" value="Genomic_DNA"/>
</dbReference>
<feature type="transmembrane region" description="Helical" evidence="1">
    <location>
        <begin position="437"/>
        <end position="456"/>
    </location>
</feature>
<gene>
    <name evidence="2" type="ORF">ACFPIB_15020</name>
</gene>
<organism evidence="2 3">
    <name type="scientific">Adhaeribacter terreus</name>
    <dbReference type="NCBI Taxonomy" id="529703"/>
    <lineage>
        <taxon>Bacteria</taxon>
        <taxon>Pseudomonadati</taxon>
        <taxon>Bacteroidota</taxon>
        <taxon>Cytophagia</taxon>
        <taxon>Cytophagales</taxon>
        <taxon>Hymenobacteraceae</taxon>
        <taxon>Adhaeribacter</taxon>
    </lineage>
</organism>
<sequence>MVDIFFSYFGYLAIGIAAAYFSGFFFLLKTRLLPQKRFTAIFSSLVIGLTIFAILTALAACRFNSVLLGIPVLAAVVFSRLRNKKSSASDSLSPVTFRSHLHNLLALWLAGLIIFSFRFYFGYLEYGQPSLHQDLIFYAKLSAYLLKTGLETSNIEYIYLEENPVLPYHYYELWLNGFFLKLFGANSVHLLYLVTYSIGILAVWTGFCALFENKLNVTRSVQILCLACLILTGVDFPDFRNKIFEFTVYLQFNTVFYAKLFPIFIGLIAALLLYLHKQEKAAYISLLFLPLVSVVSAPGVVGGLFAFVIYLFARGQKKDALELAAITIGFTLFIVIFYNVINPPGSTPYKSYLSEQLSQLLTWNNLKNMVVLELKTVLQLIVTTGLFILFTVYFIGLKDFRRSLKSNGIVLTACMILAASLSWAINEEMNDSLQFLTNLAAPVFNILMVFLLSVAWAKAFRKVYLVAIVLVYVVFNYLETIKYINVKPEFSAGFAQSVLQKLDGLNPIGVYMRHPDEYQNPYPKSSNIFPKGLYLAYADNKYAYHTINLGIFDIPINPAKVALETQLVQNTSFYKFVARQKAANTFKSIPESQNDFVEQYRIDYLLLSKDVAVPPTLESKVILENTDPVSEDRFYLFKK</sequence>
<keyword evidence="1" id="KW-0812">Transmembrane</keyword>
<comment type="caution">
    <text evidence="2">The sequence shown here is derived from an EMBL/GenBank/DDBJ whole genome shotgun (WGS) entry which is preliminary data.</text>
</comment>
<evidence type="ECO:0000313" key="3">
    <source>
        <dbReference type="Proteomes" id="UP001596161"/>
    </source>
</evidence>
<feature type="transmembrane region" description="Helical" evidence="1">
    <location>
        <begin position="190"/>
        <end position="211"/>
    </location>
</feature>
<feature type="transmembrane region" description="Helical" evidence="1">
    <location>
        <begin position="256"/>
        <end position="275"/>
    </location>
</feature>
<evidence type="ECO:0000313" key="2">
    <source>
        <dbReference type="EMBL" id="MFC5271927.1"/>
    </source>
</evidence>
<feature type="transmembrane region" description="Helical" evidence="1">
    <location>
        <begin position="6"/>
        <end position="28"/>
    </location>
</feature>
<feature type="transmembrane region" description="Helical" evidence="1">
    <location>
        <begin position="408"/>
        <end position="425"/>
    </location>
</feature>
<protein>
    <submittedName>
        <fullName evidence="2">Uncharacterized protein</fullName>
    </submittedName>
</protein>
<keyword evidence="1" id="KW-1133">Transmembrane helix</keyword>
<name>A0ABW0EDE3_9BACT</name>
<feature type="transmembrane region" description="Helical" evidence="1">
    <location>
        <begin position="320"/>
        <end position="341"/>
    </location>
</feature>
<proteinExistence type="predicted"/>
<keyword evidence="1" id="KW-0472">Membrane</keyword>